<sequence length="184" mass="22498">VVRVKDERLHIVRDALALFKCRQADREWRVNRNGKNYIKIKAWDEYNFEMSDPTIKIRFVKFSEEIHTGDKVTFSKGWIITTDKFTSVETLWKIMHKRWDIENNVFYQLKTEWHLDHCFLHSPTGVETVLMFMIIAFNLMQLYFFRCLRCFRKKNMLQIDVIEDIRDERFTIKENWYNPIFGKT</sequence>
<keyword evidence="4" id="KW-1185">Reference proteome</keyword>
<evidence type="ECO:0000256" key="1">
    <source>
        <dbReference type="SAM" id="Phobius"/>
    </source>
</evidence>
<proteinExistence type="predicted"/>
<name>A0ABS4KPA7_9CLOT</name>
<feature type="domain" description="Transposase IS4-like" evidence="2">
    <location>
        <begin position="57"/>
        <end position="139"/>
    </location>
</feature>
<reference evidence="3 4" key="1">
    <citation type="submission" date="2021-03" db="EMBL/GenBank/DDBJ databases">
        <title>Genomic Encyclopedia of Type Strains, Phase IV (KMG-IV): sequencing the most valuable type-strain genomes for metagenomic binning, comparative biology and taxonomic classification.</title>
        <authorList>
            <person name="Goeker M."/>
        </authorList>
    </citation>
    <scope>NUCLEOTIDE SEQUENCE [LARGE SCALE GENOMIC DNA]</scope>
    <source>
        <strain evidence="3 4">DSM 28783</strain>
    </source>
</reference>
<dbReference type="InterPro" id="IPR012337">
    <property type="entry name" value="RNaseH-like_sf"/>
</dbReference>
<accession>A0ABS4KPA7</accession>
<protein>
    <recommendedName>
        <fullName evidence="2">Transposase IS4-like domain-containing protein</fullName>
    </recommendedName>
</protein>
<evidence type="ECO:0000259" key="2">
    <source>
        <dbReference type="Pfam" id="PF01609"/>
    </source>
</evidence>
<comment type="caution">
    <text evidence="3">The sequence shown here is derived from an EMBL/GenBank/DDBJ whole genome shotgun (WGS) entry which is preliminary data.</text>
</comment>
<evidence type="ECO:0000313" key="4">
    <source>
        <dbReference type="Proteomes" id="UP001519307"/>
    </source>
</evidence>
<feature type="transmembrane region" description="Helical" evidence="1">
    <location>
        <begin position="129"/>
        <end position="148"/>
    </location>
</feature>
<dbReference type="SUPFAM" id="SSF53098">
    <property type="entry name" value="Ribonuclease H-like"/>
    <property type="match status" value="1"/>
</dbReference>
<dbReference type="EMBL" id="JAGGLM010000001">
    <property type="protein sequence ID" value="MBP2031868.1"/>
    <property type="molecule type" value="Genomic_DNA"/>
</dbReference>
<keyword evidence="1" id="KW-0472">Membrane</keyword>
<keyword evidence="1" id="KW-1133">Transmembrane helix</keyword>
<keyword evidence="1" id="KW-0812">Transmembrane</keyword>
<organism evidence="3 4">
    <name type="scientific">Clostridium algifaecis</name>
    <dbReference type="NCBI Taxonomy" id="1472040"/>
    <lineage>
        <taxon>Bacteria</taxon>
        <taxon>Bacillati</taxon>
        <taxon>Bacillota</taxon>
        <taxon>Clostridia</taxon>
        <taxon>Eubacteriales</taxon>
        <taxon>Clostridiaceae</taxon>
        <taxon>Clostridium</taxon>
    </lineage>
</organism>
<feature type="non-terminal residue" evidence="3">
    <location>
        <position position="1"/>
    </location>
</feature>
<dbReference type="Proteomes" id="UP001519307">
    <property type="component" value="Unassembled WGS sequence"/>
</dbReference>
<dbReference type="Pfam" id="PF01609">
    <property type="entry name" value="DDE_Tnp_1"/>
    <property type="match status" value="1"/>
</dbReference>
<evidence type="ECO:0000313" key="3">
    <source>
        <dbReference type="EMBL" id="MBP2031868.1"/>
    </source>
</evidence>
<gene>
    <name evidence="3" type="ORF">J2Z42_000533</name>
</gene>
<dbReference type="InterPro" id="IPR002559">
    <property type="entry name" value="Transposase_11"/>
</dbReference>
<dbReference type="RefSeq" id="WP_245331431.1">
    <property type="nucleotide sequence ID" value="NZ_JAGGLM010000001.1"/>
</dbReference>